<dbReference type="EMBL" id="CP150845">
    <property type="protein sequence ID" value="WYZ21423.1"/>
    <property type="molecule type" value="Genomic_DNA"/>
</dbReference>
<proteinExistence type="predicted"/>
<evidence type="ECO:0000313" key="2">
    <source>
        <dbReference type="Proteomes" id="UP001623852"/>
    </source>
</evidence>
<dbReference type="RefSeq" id="WP_406845198.1">
    <property type="nucleotide sequence ID" value="NZ_CP150845.1"/>
</dbReference>
<dbReference type="PROSITE" id="PS51257">
    <property type="entry name" value="PROKAR_LIPOPROTEIN"/>
    <property type="match status" value="1"/>
</dbReference>
<evidence type="ECO:0000313" key="1">
    <source>
        <dbReference type="EMBL" id="WYZ21423.1"/>
    </source>
</evidence>
<organism evidence="1 2">
    <name type="scientific">Flavobacterium soyae</name>
    <dbReference type="NCBI Taxonomy" id="2903098"/>
    <lineage>
        <taxon>Bacteria</taxon>
        <taxon>Pseudomonadati</taxon>
        <taxon>Bacteroidota</taxon>
        <taxon>Flavobacteriia</taxon>
        <taxon>Flavobacteriales</taxon>
        <taxon>Flavobacteriaceae</taxon>
        <taxon>Flavobacterium</taxon>
    </lineage>
</organism>
<accession>A0ABZ2UJ84</accession>
<dbReference type="Proteomes" id="UP001623852">
    <property type="component" value="Chromosome"/>
</dbReference>
<evidence type="ECO:0008006" key="3">
    <source>
        <dbReference type="Google" id="ProtNLM"/>
    </source>
</evidence>
<gene>
    <name evidence="1" type="ORF">AABD74_08140</name>
</gene>
<keyword evidence="2" id="KW-1185">Reference proteome</keyword>
<reference evidence="1 2" key="1">
    <citation type="submission" date="2024-03" db="EMBL/GenBank/DDBJ databases">
        <title>Flavobacterium soyae.</title>
        <authorList>
            <person name="Zheng W."/>
        </authorList>
    </citation>
    <scope>NUCLEOTIDE SEQUENCE [LARGE SCALE GENOMIC DNA]</scope>
    <source>
        <strain evidence="1 2">55</strain>
    </source>
</reference>
<sequence length="166" mass="19513">MKNIFSLGFFLLLFSCTSIKTNDTLIPYVIDIGAEKSIYNEISKVKHKDVVFYIEHLSDSTLKFHLINSNGKDFLRTDRKLFVNDKFYPIIFDTDYLFYSEMKDGKPIVSLEVKKNSYEEIPIPSIQEREKNPELYGFKKKSVMIDNSLYWILDRKGKLLKTNTDK</sequence>
<protein>
    <recommendedName>
        <fullName evidence="3">Lipoprotein</fullName>
    </recommendedName>
</protein>
<name>A0ABZ2UJ84_9FLAO</name>